<dbReference type="InterPro" id="IPR003661">
    <property type="entry name" value="HisK_dim/P_dom"/>
</dbReference>
<evidence type="ECO:0000256" key="2">
    <source>
        <dbReference type="ARBA" id="ARBA00012438"/>
    </source>
</evidence>
<dbReference type="Pfam" id="PF02518">
    <property type="entry name" value="HATPase_c"/>
    <property type="match status" value="1"/>
</dbReference>
<dbReference type="PROSITE" id="PS50112">
    <property type="entry name" value="PAS"/>
    <property type="match status" value="1"/>
</dbReference>
<evidence type="ECO:0000259" key="6">
    <source>
        <dbReference type="PROSITE" id="PS50109"/>
    </source>
</evidence>
<dbReference type="PANTHER" id="PTHR43304:SF1">
    <property type="entry name" value="PAC DOMAIN-CONTAINING PROTEIN"/>
    <property type="match status" value="1"/>
</dbReference>
<dbReference type="PANTHER" id="PTHR43304">
    <property type="entry name" value="PHYTOCHROME-LIKE PROTEIN CPH1"/>
    <property type="match status" value="1"/>
</dbReference>
<dbReference type="Gene3D" id="3.30.450.20">
    <property type="entry name" value="PAS domain"/>
    <property type="match status" value="2"/>
</dbReference>
<dbReference type="InterPro" id="IPR005467">
    <property type="entry name" value="His_kinase_dom"/>
</dbReference>
<feature type="domain" description="PAC" evidence="8">
    <location>
        <begin position="196"/>
        <end position="249"/>
    </location>
</feature>
<evidence type="ECO:0000256" key="5">
    <source>
        <dbReference type="ARBA" id="ARBA00022777"/>
    </source>
</evidence>
<dbReference type="PRINTS" id="PR00344">
    <property type="entry name" value="BCTRLSENSOR"/>
</dbReference>
<evidence type="ECO:0000313" key="9">
    <source>
        <dbReference type="EMBL" id="QOY53815.1"/>
    </source>
</evidence>
<dbReference type="InterPro" id="IPR036890">
    <property type="entry name" value="HATPase_C_sf"/>
</dbReference>
<dbReference type="Pfam" id="PF08448">
    <property type="entry name" value="PAS_4"/>
    <property type="match status" value="1"/>
</dbReference>
<dbReference type="SUPFAM" id="SSF47384">
    <property type="entry name" value="Homodimeric domain of signal transducing histidine kinase"/>
    <property type="match status" value="1"/>
</dbReference>
<dbReference type="InterPro" id="IPR036097">
    <property type="entry name" value="HisK_dim/P_sf"/>
</dbReference>
<accession>A0A7S7LYI7</accession>
<keyword evidence="3" id="KW-0597">Phosphoprotein</keyword>
<evidence type="ECO:0000259" key="8">
    <source>
        <dbReference type="PROSITE" id="PS50113"/>
    </source>
</evidence>
<keyword evidence="10" id="KW-1185">Reference proteome</keyword>
<dbReference type="RefSeq" id="WP_194365650.1">
    <property type="nucleotide sequence ID" value="NZ_CP054493.1"/>
</dbReference>
<dbReference type="InterPro" id="IPR000700">
    <property type="entry name" value="PAS-assoc_C"/>
</dbReference>
<dbReference type="CDD" id="cd00130">
    <property type="entry name" value="PAS"/>
    <property type="match status" value="1"/>
</dbReference>
<dbReference type="GO" id="GO:0000155">
    <property type="term" value="F:phosphorelay sensor kinase activity"/>
    <property type="evidence" value="ECO:0007669"/>
    <property type="project" value="InterPro"/>
</dbReference>
<dbReference type="SUPFAM" id="SSF55874">
    <property type="entry name" value="ATPase domain of HSP90 chaperone/DNA topoisomerase II/histidine kinase"/>
    <property type="match status" value="1"/>
</dbReference>
<dbReference type="InterPro" id="IPR003594">
    <property type="entry name" value="HATPase_dom"/>
</dbReference>
<dbReference type="KEGG" id="smas:HUE87_07870"/>
<dbReference type="CDD" id="cd00082">
    <property type="entry name" value="HisKA"/>
    <property type="match status" value="1"/>
</dbReference>
<keyword evidence="4" id="KW-0808">Transferase</keyword>
<dbReference type="InterPro" id="IPR004358">
    <property type="entry name" value="Sig_transdc_His_kin-like_C"/>
</dbReference>
<name>A0A7S7LYI7_9BACT</name>
<dbReference type="NCBIfam" id="TIGR00229">
    <property type="entry name" value="sensory_box"/>
    <property type="match status" value="1"/>
</dbReference>
<dbReference type="InterPro" id="IPR000014">
    <property type="entry name" value="PAS"/>
</dbReference>
<dbReference type="EC" id="2.7.13.3" evidence="2"/>
<dbReference type="AlphaFoldDB" id="A0A7S7LYI7"/>
<feature type="domain" description="PAS" evidence="7">
    <location>
        <begin position="250"/>
        <end position="326"/>
    </location>
</feature>
<dbReference type="Proteomes" id="UP000593836">
    <property type="component" value="Chromosome"/>
</dbReference>
<gene>
    <name evidence="9" type="ORF">HUE87_07870</name>
</gene>
<dbReference type="EMBL" id="CP054493">
    <property type="protein sequence ID" value="QOY53815.1"/>
    <property type="molecule type" value="Genomic_DNA"/>
</dbReference>
<dbReference type="PROSITE" id="PS50109">
    <property type="entry name" value="HIS_KIN"/>
    <property type="match status" value="1"/>
</dbReference>
<dbReference type="SMART" id="SM00387">
    <property type="entry name" value="HATPase_c"/>
    <property type="match status" value="1"/>
</dbReference>
<protein>
    <recommendedName>
        <fullName evidence="2">histidine kinase</fullName>
        <ecNumber evidence="2">2.7.13.3</ecNumber>
    </recommendedName>
</protein>
<dbReference type="InterPro" id="IPR052162">
    <property type="entry name" value="Sensor_kinase/Photoreceptor"/>
</dbReference>
<dbReference type="PROSITE" id="PS50113">
    <property type="entry name" value="PAC"/>
    <property type="match status" value="1"/>
</dbReference>
<dbReference type="InterPro" id="IPR013655">
    <property type="entry name" value="PAS_fold_3"/>
</dbReference>
<evidence type="ECO:0000256" key="1">
    <source>
        <dbReference type="ARBA" id="ARBA00000085"/>
    </source>
</evidence>
<dbReference type="Pfam" id="PF08447">
    <property type="entry name" value="PAS_3"/>
    <property type="match status" value="1"/>
</dbReference>
<evidence type="ECO:0000256" key="4">
    <source>
        <dbReference type="ARBA" id="ARBA00022679"/>
    </source>
</evidence>
<feature type="domain" description="Histidine kinase" evidence="6">
    <location>
        <begin position="393"/>
        <end position="610"/>
    </location>
</feature>
<dbReference type="SMART" id="SM00388">
    <property type="entry name" value="HisKA"/>
    <property type="match status" value="1"/>
</dbReference>
<dbReference type="Gene3D" id="1.10.287.130">
    <property type="match status" value="1"/>
</dbReference>
<evidence type="ECO:0000313" key="10">
    <source>
        <dbReference type="Proteomes" id="UP000593836"/>
    </source>
</evidence>
<evidence type="ECO:0000256" key="3">
    <source>
        <dbReference type="ARBA" id="ARBA00022553"/>
    </source>
</evidence>
<dbReference type="InterPro" id="IPR035965">
    <property type="entry name" value="PAS-like_dom_sf"/>
</dbReference>
<proteinExistence type="predicted"/>
<organism evidence="9 10">
    <name type="scientific">Candidatus Sulfurimonas marisnigri</name>
    <dbReference type="NCBI Taxonomy" id="2740405"/>
    <lineage>
        <taxon>Bacteria</taxon>
        <taxon>Pseudomonadati</taxon>
        <taxon>Campylobacterota</taxon>
        <taxon>Epsilonproteobacteria</taxon>
        <taxon>Campylobacterales</taxon>
        <taxon>Sulfurimonadaceae</taxon>
        <taxon>Sulfurimonas</taxon>
    </lineage>
</organism>
<evidence type="ECO:0000259" key="7">
    <source>
        <dbReference type="PROSITE" id="PS50112"/>
    </source>
</evidence>
<dbReference type="Pfam" id="PF00512">
    <property type="entry name" value="HisKA"/>
    <property type="match status" value="1"/>
</dbReference>
<dbReference type="SUPFAM" id="SSF55785">
    <property type="entry name" value="PYP-like sensor domain (PAS domain)"/>
    <property type="match status" value="2"/>
</dbReference>
<reference evidence="9 10" key="1">
    <citation type="submission" date="2020-05" db="EMBL/GenBank/DDBJ databases">
        <title>Sulfurimonas marisnigri, sp. nov., and Sulfurimonas baltica, sp. nov., manganese oxide reducing chemolithoautotrophs of the class Epsilonproteobacteria isolated from the pelagic redoxclines of the Black and Baltic Seas and emended description of the genus Sulfurimonas.</title>
        <authorList>
            <person name="Henkel J.V."/>
            <person name="Laudan C."/>
            <person name="Werner J."/>
            <person name="Neu T."/>
            <person name="Plewe S."/>
            <person name="Sproer C."/>
            <person name="Bunk B."/>
            <person name="Schulz-Vogt H.N."/>
        </authorList>
    </citation>
    <scope>NUCLEOTIDE SEQUENCE [LARGE SCALE GENOMIC DNA]</scope>
    <source>
        <strain evidence="9 10">SoZ1</strain>
    </source>
</reference>
<keyword evidence="5" id="KW-0418">Kinase</keyword>
<comment type="catalytic activity">
    <reaction evidence="1">
        <text>ATP + protein L-histidine = ADP + protein N-phospho-L-histidine.</text>
        <dbReference type="EC" id="2.7.13.3"/>
    </reaction>
</comment>
<dbReference type="Gene3D" id="3.30.565.10">
    <property type="entry name" value="Histidine kinase-like ATPase, C-terminal domain"/>
    <property type="match status" value="1"/>
</dbReference>
<dbReference type="InterPro" id="IPR013656">
    <property type="entry name" value="PAS_4"/>
</dbReference>
<sequence>MLNQKSILEVSLKLSLSNESILVLSIDDTIERLLGYTVQDYLTGQVSLKEQFHLDDLEIAEILFSTEDLSEGVFNIRLRQANGRVRCIKMLYNKEIATDTVVLDVTLQDSKSLQRTMADSSEMVNFAAIMENTDDYIYFKDRNHVFTGASQSLVSLCDPAEHWTDLLGQTDYDVFPEELADIYYNLEKQVFAGISIAHEIQETLSKDGIRGWVDNRKYPVNDKDGTLIGLYGIARDVTQSIQQKIELTNSHTMLRKLTENIPGTVYQYKLDADGHASFPYASSGIKDIYEAEPKDLVEDAQPAFNVLHPDDLEMIVSTIQDSARSMKDWNLKYRVDLPKKGVRWLQGFSKPEKLEDGSTIWHGYIHDITDAKKKDDLILVQSRNAAMGEMISMIAHQWRQPISTISMLSNSILADIDLDSLNVIELKEIANKINTSTQELSKTIDDFRDFFKPDKIKQRTKINTVIQSALSVIGKSLESNNITLKMKKPKEDKEINIYPRELMQVFINIINNAKDILVEKKTIDASIVIRCEQSNDESAIITVSDNGGGIHEDIIDKIFDPYFSTKNEKNGTGLGLYMSKMIIEKHLLGKLSVYNKDDGACFKIELPYDIQSNHE</sequence>